<name>A0A9Q6EJQ9_NOSLI</name>
<sequence length="270" mass="29452">MNKNFDQKHAIVTGGSSGIGKATAQLLASEGAHISIIARNERKLEGAKAEIEAVRANPNQRIIAISADVADRIQAQQAIKTAIEQIGFVDLLITSAGIAQPGYFQEQPTEIFERTMAVNYFGSLYCIQAALPAMKQQRQGDIVLISSGAGLIGIYGYTTYSPSKFALRGLAESLRGELKLMGVNVSIVYPPDTDTPQLEEENKTKPIETKMITGTAKTWSAEKVAFEIVQGIKKKSFAITPGLEMTFLSRFHSLLAPGINWYMDRIITKI</sequence>
<reference evidence="11 12" key="1">
    <citation type="submission" date="2015-02" db="EMBL/GenBank/DDBJ databases">
        <title>Nostoc linckia genome annotation.</title>
        <authorList>
            <person name="Zhou Z."/>
        </authorList>
    </citation>
    <scope>NUCLEOTIDE SEQUENCE [LARGE SCALE GENOMIC DNA]</scope>
    <source>
        <strain evidence="12">z8</strain>
    </source>
</reference>
<dbReference type="Gene3D" id="3.40.50.720">
    <property type="entry name" value="NAD(P)-binding Rossmann-like Domain"/>
    <property type="match status" value="1"/>
</dbReference>
<dbReference type="InterPro" id="IPR002347">
    <property type="entry name" value="SDR_fam"/>
</dbReference>
<dbReference type="PRINTS" id="PR00081">
    <property type="entry name" value="GDHRDH"/>
</dbReference>
<comment type="similarity">
    <text evidence="10">Belongs to the short-chain dehydrogenases/reductases (SDR) family.</text>
</comment>
<dbReference type="AlphaFoldDB" id="A0A9Q6EJQ9"/>
<dbReference type="Pfam" id="PF00106">
    <property type="entry name" value="adh_short"/>
    <property type="match status" value="1"/>
</dbReference>
<dbReference type="GO" id="GO:0016020">
    <property type="term" value="C:membrane"/>
    <property type="evidence" value="ECO:0007669"/>
    <property type="project" value="GOC"/>
</dbReference>
<protein>
    <recommendedName>
        <fullName evidence="9">3-dehydrosphinganine reductase</fullName>
        <ecNumber evidence="9">1.1.1.102</ecNumber>
    </recommendedName>
</protein>
<dbReference type="FunFam" id="3.40.50.720:FF:000468">
    <property type="entry name" value="Short-chain dehydrogenase, putative"/>
    <property type="match status" value="1"/>
</dbReference>
<evidence type="ECO:0000256" key="5">
    <source>
        <dbReference type="ARBA" id="ARBA00022857"/>
    </source>
</evidence>
<dbReference type="RefSeq" id="WP_099069126.1">
    <property type="nucleotide sequence ID" value="NZ_LAHD01000077.1"/>
</dbReference>
<evidence type="ECO:0000256" key="8">
    <source>
        <dbReference type="ARBA" id="ARBA00023098"/>
    </source>
</evidence>
<evidence type="ECO:0000256" key="6">
    <source>
        <dbReference type="ARBA" id="ARBA00022919"/>
    </source>
</evidence>
<evidence type="ECO:0000256" key="10">
    <source>
        <dbReference type="RuleBase" id="RU000363"/>
    </source>
</evidence>
<dbReference type="PRINTS" id="PR00080">
    <property type="entry name" value="SDRFAMILY"/>
</dbReference>
<evidence type="ECO:0000256" key="2">
    <source>
        <dbReference type="ARBA" id="ARBA00004760"/>
    </source>
</evidence>
<gene>
    <name evidence="11" type="ORF">VF08_23195</name>
</gene>
<dbReference type="EC" id="1.1.1.102" evidence="9"/>
<keyword evidence="5" id="KW-0521">NADP</keyword>
<dbReference type="GO" id="GO:0047560">
    <property type="term" value="F:3-dehydrosphinganine reductase activity"/>
    <property type="evidence" value="ECO:0007669"/>
    <property type="project" value="UniProtKB-EC"/>
</dbReference>
<dbReference type="Proteomes" id="UP000222310">
    <property type="component" value="Unassembled WGS sequence"/>
</dbReference>
<comment type="caution">
    <text evidence="11">The sequence shown here is derived from an EMBL/GenBank/DDBJ whole genome shotgun (WGS) entry which is preliminary data.</text>
</comment>
<dbReference type="PANTHER" id="PTHR43550">
    <property type="entry name" value="3-KETODIHYDROSPHINGOSINE REDUCTASE"/>
    <property type="match status" value="1"/>
</dbReference>
<keyword evidence="6" id="KW-0746">Sphingolipid metabolism</keyword>
<keyword evidence="4" id="KW-0256">Endoplasmic reticulum</keyword>
<dbReference type="GO" id="GO:0006666">
    <property type="term" value="P:3-keto-sphinganine metabolic process"/>
    <property type="evidence" value="ECO:0007669"/>
    <property type="project" value="InterPro"/>
</dbReference>
<comment type="pathway">
    <text evidence="3">Sphingolipid metabolism.</text>
</comment>
<accession>A0A9Q6EJQ9</accession>
<evidence type="ECO:0000313" key="11">
    <source>
        <dbReference type="EMBL" id="PHK00854.1"/>
    </source>
</evidence>
<dbReference type="GO" id="GO:0030148">
    <property type="term" value="P:sphingolipid biosynthetic process"/>
    <property type="evidence" value="ECO:0007669"/>
    <property type="project" value="InterPro"/>
</dbReference>
<evidence type="ECO:0000256" key="3">
    <source>
        <dbReference type="ARBA" id="ARBA00004991"/>
    </source>
</evidence>
<keyword evidence="8" id="KW-0443">Lipid metabolism</keyword>
<evidence type="ECO:0000256" key="7">
    <source>
        <dbReference type="ARBA" id="ARBA00023002"/>
    </source>
</evidence>
<evidence type="ECO:0000256" key="4">
    <source>
        <dbReference type="ARBA" id="ARBA00022824"/>
    </source>
</evidence>
<comment type="pathway">
    <text evidence="2">Lipid metabolism; sphingolipid metabolism.</text>
</comment>
<dbReference type="PANTHER" id="PTHR43550:SF3">
    <property type="entry name" value="3-KETODIHYDROSPHINGOSINE REDUCTASE"/>
    <property type="match status" value="1"/>
</dbReference>
<dbReference type="CDD" id="cd08939">
    <property type="entry name" value="KDSR-like_SDR_c"/>
    <property type="match status" value="1"/>
</dbReference>
<keyword evidence="7" id="KW-0560">Oxidoreductase</keyword>
<proteinExistence type="inferred from homology"/>
<dbReference type="InterPro" id="IPR036291">
    <property type="entry name" value="NAD(P)-bd_dom_sf"/>
</dbReference>
<organism evidence="11 12">
    <name type="scientific">Nostoc linckia z8</name>
    <dbReference type="NCBI Taxonomy" id="1628746"/>
    <lineage>
        <taxon>Bacteria</taxon>
        <taxon>Bacillati</taxon>
        <taxon>Cyanobacteriota</taxon>
        <taxon>Cyanophyceae</taxon>
        <taxon>Nostocales</taxon>
        <taxon>Nostocaceae</taxon>
        <taxon>Nostoc</taxon>
    </lineage>
</organism>
<dbReference type="GeneID" id="57096101"/>
<dbReference type="EMBL" id="LAHD01000077">
    <property type="protein sequence ID" value="PHK00854.1"/>
    <property type="molecule type" value="Genomic_DNA"/>
</dbReference>
<dbReference type="SUPFAM" id="SSF51735">
    <property type="entry name" value="NAD(P)-binding Rossmann-fold domains"/>
    <property type="match status" value="1"/>
</dbReference>
<evidence type="ECO:0000313" key="12">
    <source>
        <dbReference type="Proteomes" id="UP000222310"/>
    </source>
</evidence>
<comment type="subcellular location">
    <subcellularLocation>
        <location evidence="1">Endoplasmic reticulum</location>
    </subcellularLocation>
</comment>
<evidence type="ECO:0000256" key="1">
    <source>
        <dbReference type="ARBA" id="ARBA00004240"/>
    </source>
</evidence>
<dbReference type="InterPro" id="IPR045022">
    <property type="entry name" value="KDSR-like"/>
</dbReference>
<evidence type="ECO:0000256" key="9">
    <source>
        <dbReference type="ARBA" id="ARBA00026112"/>
    </source>
</evidence>